<proteinExistence type="predicted"/>
<evidence type="ECO:0000256" key="2">
    <source>
        <dbReference type="SAM" id="MobiDB-lite"/>
    </source>
</evidence>
<gene>
    <name evidence="4" type="ORF">GB883_20765</name>
</gene>
<evidence type="ECO:0000259" key="3">
    <source>
        <dbReference type="Pfam" id="PF00171"/>
    </source>
</evidence>
<feature type="region of interest" description="Disordered" evidence="2">
    <location>
        <begin position="1"/>
        <end position="34"/>
    </location>
</feature>
<feature type="domain" description="Aldehyde dehydrogenase" evidence="3">
    <location>
        <begin position="34"/>
        <end position="83"/>
    </location>
</feature>
<dbReference type="SUPFAM" id="SSF53720">
    <property type="entry name" value="ALDH-like"/>
    <property type="match status" value="1"/>
</dbReference>
<dbReference type="InterPro" id="IPR015590">
    <property type="entry name" value="Aldehyde_DH_dom"/>
</dbReference>
<dbReference type="EMBL" id="WHJE01000237">
    <property type="protein sequence ID" value="KAE8762170.1"/>
    <property type="molecule type" value="Genomic_DNA"/>
</dbReference>
<feature type="compositionally biased region" description="Basic and acidic residues" evidence="2">
    <location>
        <begin position="11"/>
        <end position="27"/>
    </location>
</feature>
<feature type="non-terminal residue" evidence="4">
    <location>
        <position position="83"/>
    </location>
</feature>
<name>A0A7J5UIS1_9MICO</name>
<comment type="caution">
    <text evidence="4">The sequence shown here is derived from an EMBL/GenBank/DDBJ whole genome shotgun (WGS) entry which is preliminary data.</text>
</comment>
<sequence>MTATPTVRSQETAEKRPYRLGEHHVAGRDVPAAGGRELRRIDPATGAEAAVVVPATAEEVAAAVAAAEEARAGWRRTPPGERA</sequence>
<evidence type="ECO:0000313" key="5">
    <source>
        <dbReference type="Proteomes" id="UP000451860"/>
    </source>
</evidence>
<dbReference type="RefSeq" id="WP_152359928.1">
    <property type="nucleotide sequence ID" value="NZ_WHJE01000237.1"/>
</dbReference>
<dbReference type="GO" id="GO:0016491">
    <property type="term" value="F:oxidoreductase activity"/>
    <property type="evidence" value="ECO:0007669"/>
    <property type="project" value="UniProtKB-KW"/>
</dbReference>
<dbReference type="InterPro" id="IPR016161">
    <property type="entry name" value="Ald_DH/histidinol_DH"/>
</dbReference>
<protein>
    <submittedName>
        <fullName evidence="4">Aldehyde dehydrogenase family protein</fullName>
    </submittedName>
</protein>
<dbReference type="Pfam" id="PF00171">
    <property type="entry name" value="Aldedh"/>
    <property type="match status" value="1"/>
</dbReference>
<keyword evidence="5" id="KW-1185">Reference proteome</keyword>
<dbReference type="AlphaFoldDB" id="A0A7J5UIS1"/>
<evidence type="ECO:0000256" key="1">
    <source>
        <dbReference type="ARBA" id="ARBA00023002"/>
    </source>
</evidence>
<dbReference type="InterPro" id="IPR016162">
    <property type="entry name" value="Ald_DH_N"/>
</dbReference>
<evidence type="ECO:0000313" key="4">
    <source>
        <dbReference type="EMBL" id="KAE8762170.1"/>
    </source>
</evidence>
<dbReference type="Gene3D" id="3.40.605.10">
    <property type="entry name" value="Aldehyde Dehydrogenase, Chain A, domain 1"/>
    <property type="match status" value="1"/>
</dbReference>
<organism evidence="4 5">
    <name type="scientific">Georgenia thermotolerans</name>
    <dbReference type="NCBI Taxonomy" id="527326"/>
    <lineage>
        <taxon>Bacteria</taxon>
        <taxon>Bacillati</taxon>
        <taxon>Actinomycetota</taxon>
        <taxon>Actinomycetes</taxon>
        <taxon>Micrococcales</taxon>
        <taxon>Bogoriellaceae</taxon>
        <taxon>Georgenia</taxon>
    </lineage>
</organism>
<keyword evidence="1" id="KW-0560">Oxidoreductase</keyword>
<feature type="compositionally biased region" description="Polar residues" evidence="2">
    <location>
        <begin position="1"/>
        <end position="10"/>
    </location>
</feature>
<dbReference type="Proteomes" id="UP000451860">
    <property type="component" value="Unassembled WGS sequence"/>
</dbReference>
<accession>A0A7J5UIS1</accession>
<reference evidence="4 5" key="1">
    <citation type="submission" date="2019-10" db="EMBL/GenBank/DDBJ databases">
        <title>Georgenia wutianyii sp. nov. and Georgenia yuyongxinii sp. nov. isolated from plateau pika (Ochotona curzoniae) in the Qinghai-Tibet plateau of China.</title>
        <authorList>
            <person name="Tian Z."/>
        </authorList>
    </citation>
    <scope>NUCLEOTIDE SEQUENCE [LARGE SCALE GENOMIC DNA]</scope>
    <source>
        <strain evidence="4 5">DSM 21501</strain>
    </source>
</reference>